<keyword evidence="5" id="KW-1185">Reference proteome</keyword>
<organism evidence="4 5">
    <name type="scientific">Streptacidiphilus fuscans</name>
    <dbReference type="NCBI Taxonomy" id="2789292"/>
    <lineage>
        <taxon>Bacteria</taxon>
        <taxon>Bacillati</taxon>
        <taxon>Actinomycetota</taxon>
        <taxon>Actinomycetes</taxon>
        <taxon>Kitasatosporales</taxon>
        <taxon>Streptomycetaceae</taxon>
        <taxon>Streptacidiphilus</taxon>
    </lineage>
</organism>
<feature type="transmembrane region" description="Helical" evidence="2">
    <location>
        <begin position="142"/>
        <end position="161"/>
    </location>
</feature>
<keyword evidence="2" id="KW-0472">Membrane</keyword>
<reference evidence="4" key="1">
    <citation type="submission" date="2020-11" db="EMBL/GenBank/DDBJ databases">
        <title>Isolation and identification of active actinomycetes.</title>
        <authorList>
            <person name="Yu B."/>
        </authorList>
    </citation>
    <scope>NUCLEOTIDE SEQUENCE</scope>
    <source>
        <strain evidence="4">NEAU-YB345</strain>
    </source>
</reference>
<feature type="region of interest" description="Disordered" evidence="1">
    <location>
        <begin position="317"/>
        <end position="397"/>
    </location>
</feature>
<gene>
    <name evidence="4" type="ORF">I2501_22910</name>
</gene>
<sequence length="397" mass="41803">MLCPTCSAATLDFAGRCPNCGYIAGHTPQSYGGHYAQPTLIAPTAPVGIGIAAQVLIVVNGLLALLSFGLNIWSFTVAKSALDTDGINVSAISATQAASSVLLFLAMLANLAAGVVFIIWFFKSARLAEILAPGRQALSTGWAVGGWFIPLAFLVLPRIVAGGIWRAAVPLEQVPSMRRPRTYLVTWWWLSFCVAQVFWMERVTPAISWATADGSLARLVVTYGLTGTIDLFAIAATVLAVVMIRKVTSMQQVRILQGPGLGHPYAAPMQAPYAAYAESGMPQAGAYAAPQYTPVVPAQAVAPAAVPVPAATPAQAQAEPAVELKKEPAQAEPLTQAEPVRVDRPTTPLLAVPEDAVPKDATPQDAAPEDTVAQEVEPTVDAPKQDTATVMFRKPEA</sequence>
<evidence type="ECO:0000256" key="2">
    <source>
        <dbReference type="SAM" id="Phobius"/>
    </source>
</evidence>
<feature type="transmembrane region" description="Helical" evidence="2">
    <location>
        <begin position="220"/>
        <end position="244"/>
    </location>
</feature>
<name>A0A931B454_9ACTN</name>
<dbReference type="EMBL" id="JADPRT010000010">
    <property type="protein sequence ID" value="MBF9070870.1"/>
    <property type="molecule type" value="Genomic_DNA"/>
</dbReference>
<feature type="domain" description="DUF4328" evidence="3">
    <location>
        <begin position="88"/>
        <end position="248"/>
    </location>
</feature>
<comment type="caution">
    <text evidence="4">The sequence shown here is derived from an EMBL/GenBank/DDBJ whole genome shotgun (WGS) entry which is preliminary data.</text>
</comment>
<evidence type="ECO:0000256" key="1">
    <source>
        <dbReference type="SAM" id="MobiDB-lite"/>
    </source>
</evidence>
<feature type="transmembrane region" description="Helical" evidence="2">
    <location>
        <begin position="182"/>
        <end position="200"/>
    </location>
</feature>
<evidence type="ECO:0000313" key="5">
    <source>
        <dbReference type="Proteomes" id="UP000657385"/>
    </source>
</evidence>
<dbReference type="RefSeq" id="WP_196196056.1">
    <property type="nucleotide sequence ID" value="NZ_JADPRT010000010.1"/>
</dbReference>
<dbReference type="InterPro" id="IPR025565">
    <property type="entry name" value="DUF4328"/>
</dbReference>
<keyword evidence="2" id="KW-0812">Transmembrane</keyword>
<dbReference type="AlphaFoldDB" id="A0A931B454"/>
<evidence type="ECO:0000259" key="3">
    <source>
        <dbReference type="Pfam" id="PF14219"/>
    </source>
</evidence>
<accession>A0A931B454</accession>
<feature type="transmembrane region" description="Helical" evidence="2">
    <location>
        <begin position="101"/>
        <end position="122"/>
    </location>
</feature>
<dbReference type="Proteomes" id="UP000657385">
    <property type="component" value="Unassembled WGS sequence"/>
</dbReference>
<feature type="transmembrane region" description="Helical" evidence="2">
    <location>
        <begin position="47"/>
        <end position="70"/>
    </location>
</feature>
<proteinExistence type="predicted"/>
<keyword evidence="2" id="KW-1133">Transmembrane helix</keyword>
<dbReference type="Pfam" id="PF14219">
    <property type="entry name" value="DUF4328"/>
    <property type="match status" value="1"/>
</dbReference>
<evidence type="ECO:0000313" key="4">
    <source>
        <dbReference type="EMBL" id="MBF9070870.1"/>
    </source>
</evidence>
<protein>
    <submittedName>
        <fullName evidence="4">DUF4328 domain-containing protein</fullName>
    </submittedName>
</protein>